<evidence type="ECO:0000256" key="3">
    <source>
        <dbReference type="PIRSR" id="PIRSR605511-2"/>
    </source>
</evidence>
<dbReference type="Gene3D" id="2.120.10.30">
    <property type="entry name" value="TolB, C-terminal domain"/>
    <property type="match status" value="1"/>
</dbReference>
<dbReference type="SUPFAM" id="SSF63829">
    <property type="entry name" value="Calcium-dependent phosphotriesterase"/>
    <property type="match status" value="1"/>
</dbReference>
<dbReference type="OrthoDB" id="2633250at2"/>
<sequence>MRMDVTSGKVREISCVVSAHDICGEGVVWHPEEDALYWTDINRRLLHRYRLADTRFETWQFEQPVTAVALTSNPALILVVLGGSIILWDTTACCSVATLFQLPAWPGVRCNDARVGPDGMLWFGTMQNNVRSDGGSVEITDYLGELLSLERSGKTCVWHSGMGIMNTVAWSPSGERLFFGDTLRNCIYSSDFYCTSSTISAPALFAEGFLRGLPDGSAMDADGYLWNCRYGGGCIVRFAPDGALAEVIDTSVKNPTTCAFGGPDYKTLYFTSAAASEDGEAAPGGALFCLEVEVPGLPSYRFEL</sequence>
<comment type="cofactor">
    <cofactor evidence="3">
        <name>Zn(2+)</name>
        <dbReference type="ChEBI" id="CHEBI:29105"/>
    </cofactor>
    <text evidence="3">Binds 1 divalent metal cation per subunit.</text>
</comment>
<proteinExistence type="inferred from homology"/>
<dbReference type="EMBL" id="SDMK01000004">
    <property type="protein sequence ID" value="RXS93654.1"/>
    <property type="molecule type" value="Genomic_DNA"/>
</dbReference>
<name>A0A4V1NUW3_9BACT</name>
<keyword evidence="3" id="KW-0479">Metal-binding</keyword>
<dbReference type="AlphaFoldDB" id="A0A4V1NUW3"/>
<feature type="domain" description="SMP-30/Gluconolactonase/LRE-like region" evidence="4">
    <location>
        <begin position="23"/>
        <end position="273"/>
    </location>
</feature>
<dbReference type="Proteomes" id="UP000290253">
    <property type="component" value="Unassembled WGS sequence"/>
</dbReference>
<organism evidence="5 6">
    <name type="scientific">Silvibacterium dinghuense</name>
    <dbReference type="NCBI Taxonomy" id="1560006"/>
    <lineage>
        <taxon>Bacteria</taxon>
        <taxon>Pseudomonadati</taxon>
        <taxon>Acidobacteriota</taxon>
        <taxon>Terriglobia</taxon>
        <taxon>Terriglobales</taxon>
        <taxon>Acidobacteriaceae</taxon>
        <taxon>Silvibacterium</taxon>
    </lineage>
</organism>
<keyword evidence="6" id="KW-1185">Reference proteome</keyword>
<dbReference type="InterPro" id="IPR011042">
    <property type="entry name" value="6-blade_b-propeller_TolB-like"/>
</dbReference>
<dbReference type="GO" id="GO:0004341">
    <property type="term" value="F:gluconolactonase activity"/>
    <property type="evidence" value="ECO:0007669"/>
    <property type="project" value="TreeGrafter"/>
</dbReference>
<gene>
    <name evidence="5" type="ORF">ESZ00_16440</name>
</gene>
<evidence type="ECO:0000256" key="2">
    <source>
        <dbReference type="PIRSR" id="PIRSR605511-1"/>
    </source>
</evidence>
<dbReference type="PRINTS" id="PR01790">
    <property type="entry name" value="SMP30FAMILY"/>
</dbReference>
<feature type="binding site" evidence="3">
    <location>
        <position position="25"/>
    </location>
    <ligand>
        <name>a divalent metal cation</name>
        <dbReference type="ChEBI" id="CHEBI:60240"/>
    </ligand>
</feature>
<dbReference type="GO" id="GO:0019853">
    <property type="term" value="P:L-ascorbic acid biosynthetic process"/>
    <property type="evidence" value="ECO:0007669"/>
    <property type="project" value="TreeGrafter"/>
</dbReference>
<feature type="binding site" evidence="3">
    <location>
        <position position="215"/>
    </location>
    <ligand>
        <name>a divalent metal cation</name>
        <dbReference type="ChEBI" id="CHEBI:60240"/>
    </ligand>
</feature>
<keyword evidence="3" id="KW-0862">Zinc</keyword>
<feature type="binding site" evidence="3">
    <location>
        <position position="111"/>
    </location>
    <ligand>
        <name>substrate</name>
    </ligand>
</feature>
<feature type="binding site" evidence="3">
    <location>
        <position position="166"/>
    </location>
    <ligand>
        <name>a divalent metal cation</name>
        <dbReference type="ChEBI" id="CHEBI:60240"/>
    </ligand>
</feature>
<feature type="active site" description="Proton donor/acceptor" evidence="2">
    <location>
        <position position="215"/>
    </location>
</feature>
<evidence type="ECO:0000259" key="4">
    <source>
        <dbReference type="Pfam" id="PF08450"/>
    </source>
</evidence>
<dbReference type="PANTHER" id="PTHR10907:SF47">
    <property type="entry name" value="REGUCALCIN"/>
    <property type="match status" value="1"/>
</dbReference>
<reference evidence="5 6" key="1">
    <citation type="journal article" date="2016" name="Int. J. Syst. Evol. Microbiol.">
        <title>Acidipila dinghuensis sp. nov., an acidobacterium isolated from forest soil.</title>
        <authorList>
            <person name="Jiang Y.W."/>
            <person name="Wang J."/>
            <person name="Chen M.H."/>
            <person name="Lv Y.Y."/>
            <person name="Qiu L.H."/>
        </authorList>
    </citation>
    <scope>NUCLEOTIDE SEQUENCE [LARGE SCALE GENOMIC DNA]</scope>
    <source>
        <strain evidence="5 6">DHOF10</strain>
    </source>
</reference>
<dbReference type="InterPro" id="IPR013658">
    <property type="entry name" value="SGL"/>
</dbReference>
<comment type="caution">
    <text evidence="5">The sequence shown here is derived from an EMBL/GenBank/DDBJ whole genome shotgun (WGS) entry which is preliminary data.</text>
</comment>
<protein>
    <submittedName>
        <fullName evidence="5">SMP-30/gluconolactonase/LRE family protein</fullName>
    </submittedName>
</protein>
<dbReference type="GO" id="GO:0005509">
    <property type="term" value="F:calcium ion binding"/>
    <property type="evidence" value="ECO:0007669"/>
    <property type="project" value="TreeGrafter"/>
</dbReference>
<feature type="binding site" evidence="3">
    <location>
        <position position="109"/>
    </location>
    <ligand>
        <name>substrate</name>
    </ligand>
</feature>
<dbReference type="Pfam" id="PF08450">
    <property type="entry name" value="SGL"/>
    <property type="match status" value="1"/>
</dbReference>
<comment type="similarity">
    <text evidence="1">Belongs to the SMP-30/CGR1 family.</text>
</comment>
<evidence type="ECO:0000313" key="6">
    <source>
        <dbReference type="Proteomes" id="UP000290253"/>
    </source>
</evidence>
<accession>A0A4V1NUW3</accession>
<evidence type="ECO:0000313" key="5">
    <source>
        <dbReference type="EMBL" id="RXS93654.1"/>
    </source>
</evidence>
<dbReference type="PANTHER" id="PTHR10907">
    <property type="entry name" value="REGUCALCIN"/>
    <property type="match status" value="1"/>
</dbReference>
<dbReference type="InterPro" id="IPR005511">
    <property type="entry name" value="SMP-30"/>
</dbReference>
<evidence type="ECO:0000256" key="1">
    <source>
        <dbReference type="ARBA" id="ARBA00008853"/>
    </source>
</evidence>